<feature type="region of interest" description="Disordered" evidence="1">
    <location>
        <begin position="346"/>
        <end position="395"/>
    </location>
</feature>
<accession>A0AAJ0LWH1</accession>
<dbReference type="InterPro" id="IPR013328">
    <property type="entry name" value="6PGD_dom2"/>
</dbReference>
<reference evidence="3" key="1">
    <citation type="submission" date="2023-04" db="EMBL/GenBank/DDBJ databases">
        <title>Black Yeasts Isolated from many extreme environments.</title>
        <authorList>
            <person name="Coleine C."/>
            <person name="Stajich J.E."/>
            <person name="Selbmann L."/>
        </authorList>
    </citation>
    <scope>NUCLEOTIDE SEQUENCE</scope>
    <source>
        <strain evidence="3">CCFEE 5312</strain>
    </source>
</reference>
<evidence type="ECO:0000259" key="2">
    <source>
        <dbReference type="Pfam" id="PF09130"/>
    </source>
</evidence>
<comment type="caution">
    <text evidence="3">The sequence shown here is derived from an EMBL/GenBank/DDBJ whole genome shotgun (WGS) entry which is preliminary data.</text>
</comment>
<dbReference type="Gene3D" id="3.40.50.720">
    <property type="entry name" value="NAD(P)-binding Rossmann-like Domain"/>
    <property type="match status" value="1"/>
</dbReference>
<dbReference type="EMBL" id="JAWDJX010000002">
    <property type="protein sequence ID" value="KAK3057934.1"/>
    <property type="molecule type" value="Genomic_DNA"/>
</dbReference>
<dbReference type="InterPro" id="IPR008927">
    <property type="entry name" value="6-PGluconate_DH-like_C_sf"/>
</dbReference>
<name>A0AAJ0LWH1_9PEZI</name>
<dbReference type="SUPFAM" id="SSF48179">
    <property type="entry name" value="6-phosphogluconate dehydrogenase C-terminal domain-like"/>
    <property type="match status" value="1"/>
</dbReference>
<proteinExistence type="predicted"/>
<dbReference type="InterPro" id="IPR011990">
    <property type="entry name" value="TPR-like_helical_dom_sf"/>
</dbReference>
<dbReference type="Proteomes" id="UP001271007">
    <property type="component" value="Unassembled WGS sequence"/>
</dbReference>
<feature type="compositionally biased region" description="Low complexity" evidence="1">
    <location>
        <begin position="660"/>
        <end position="693"/>
    </location>
</feature>
<evidence type="ECO:0000313" key="3">
    <source>
        <dbReference type="EMBL" id="KAK3057934.1"/>
    </source>
</evidence>
<dbReference type="SUPFAM" id="SSF51735">
    <property type="entry name" value="NAD(P)-binding Rossmann-fold domains"/>
    <property type="match status" value="1"/>
</dbReference>
<evidence type="ECO:0000313" key="4">
    <source>
        <dbReference type="Proteomes" id="UP001271007"/>
    </source>
</evidence>
<dbReference type="Gene3D" id="1.10.1040.10">
    <property type="entry name" value="N-(1-d-carboxylethyl)-l-norvaline Dehydrogenase, domain 2"/>
    <property type="match status" value="1"/>
</dbReference>
<keyword evidence="4" id="KW-1185">Reference proteome</keyword>
<evidence type="ECO:0000256" key="1">
    <source>
        <dbReference type="SAM" id="MobiDB-lite"/>
    </source>
</evidence>
<dbReference type="InterPro" id="IPR015814">
    <property type="entry name" value="Pgluconate_DH_NAD-bd_C"/>
</dbReference>
<protein>
    <recommendedName>
        <fullName evidence="2">Phosphogluconate dehydrogenase NAD-binding putative C-terminal domain-containing protein</fullName>
    </recommendedName>
</protein>
<feature type="compositionally biased region" description="Basic and acidic residues" evidence="1">
    <location>
        <begin position="217"/>
        <end position="229"/>
    </location>
</feature>
<feature type="region of interest" description="Disordered" evidence="1">
    <location>
        <begin position="150"/>
        <end position="278"/>
    </location>
</feature>
<feature type="region of interest" description="Disordered" evidence="1">
    <location>
        <begin position="648"/>
        <end position="717"/>
    </location>
</feature>
<feature type="compositionally biased region" description="Basic residues" evidence="1">
    <location>
        <begin position="349"/>
        <end position="361"/>
    </location>
</feature>
<feature type="domain" description="Phosphogluconate dehydrogenase NAD-binding putative C-terminal" evidence="2">
    <location>
        <begin position="1052"/>
        <end position="1124"/>
    </location>
</feature>
<sequence>MEPTLSRINSWSTNRTLIGSDNGRDSLTYSSIEGTAGQAPFVQTFDNRQWVDLDILSPKAVKDLRRQYNISPGDDTPGTLARGAAKLKAWIRLSKLGVDVRLRHKVSAERDEVNIYHLKPHRTEFAQDEKWPLVAELDGTALEAVAELEEPLPEFPDTSRPSELGETAEVSRPSTDSTFIEPLPRYEPRSAPVVYSTRSNTTVRDVSPERLSVTGPVHERSYSQDRPDGDPTTDTASIVVAEPDLGDGQDTTDSKEPVQAYSKLNQSPAEPRPTQYQHLSEQQIQDIVAILQKTFTDPVARGEENIGSGARKQGPADRLHVTAVESYETETDAEAPVVRKTTALEQKGKRSVVKSIKRRKSSSTARSPLTSKPSNVLDDEDRPTQEFLRKPTLPKRLPASAGAEAIWQSLLRIQAKILGPEHPMTYQARSDLAHSRANSHAHGIQDLGTLRKSRDLAVQTLGMVHPWVAAFCEDLDRLEDLTDSGTEVEGAALNPRHAADTIRIENKPLASVGDAEQSVPGTEQDGPPDCSSPVSGDVKIELPKLDMDLLPSRTDTSPITQSGNAIWNVRQQPHQSQSGYIVLSGIVFEGLTNTIIQSAQWLQRNYGPEQPVQPGKVRVRWTCPCGEQLHDDFVEIRQGAARELEAYLNRPRTRIGGGNTPTSPSSSNGTGSFMGSSVGGTASSTTSWSSYGSQVPSFPGNGSGTKPPQGAAGSYLNPGYTPLTESPWLPICANEDRYTPKLTHLDMGPQIRSDKDLALSLRHHYFEVNKKWWRSLRIRGLTTIEFVQFEVHQNRFADIRKCPDVPPLSTSDYSFEPGDLLPPVGSQYLLHLFKHPGDYDGERITYLRSPKRNGRLKLGQGWGINLVEGFLADRVWMALSQSTQDRARNNNIHLVPTDLDLATQSDYIISIVPPRDAIATAERIITASTSPSFAQRDGTLYYLDLNATSPKTARHIDALFSASFPEIKYIDGGIIGAPPALKSETGTWYRPSIPVSGPEPVSRSHPAGRELALALNIKHVNSTLGSATGLKMCFASLSKGFTALAIQSFTTAYNLDVLDELKAHMAEFNPAGLQNAERSLPGMCPKAYRWVHEMQEIAETFEEDGGFERQESSFRSIPEVYEFVANGTVLGEEKTEGRGRGKTAEEVAKFVSEGTKARKVKVE</sequence>
<organism evidence="3 4">
    <name type="scientific">Extremus antarcticus</name>
    <dbReference type="NCBI Taxonomy" id="702011"/>
    <lineage>
        <taxon>Eukaryota</taxon>
        <taxon>Fungi</taxon>
        <taxon>Dikarya</taxon>
        <taxon>Ascomycota</taxon>
        <taxon>Pezizomycotina</taxon>
        <taxon>Dothideomycetes</taxon>
        <taxon>Dothideomycetidae</taxon>
        <taxon>Mycosphaerellales</taxon>
        <taxon>Extremaceae</taxon>
        <taxon>Extremus</taxon>
    </lineage>
</organism>
<gene>
    <name evidence="3" type="ORF">LTR09_001010</name>
</gene>
<dbReference type="InterPro" id="IPR036291">
    <property type="entry name" value="NAD(P)-bd_dom_sf"/>
</dbReference>
<dbReference type="Gene3D" id="1.25.40.10">
    <property type="entry name" value="Tetratricopeptide repeat domain"/>
    <property type="match status" value="1"/>
</dbReference>
<feature type="compositionally biased region" description="Polar residues" evidence="1">
    <location>
        <begin position="262"/>
        <end position="278"/>
    </location>
</feature>
<dbReference type="AlphaFoldDB" id="A0AAJ0LWH1"/>
<dbReference type="Pfam" id="PF09130">
    <property type="entry name" value="DUF1932"/>
    <property type="match status" value="1"/>
</dbReference>
<feature type="region of interest" description="Disordered" evidence="1">
    <location>
        <begin position="512"/>
        <end position="534"/>
    </location>
</feature>